<name>A0A699TTQ1_TANCI</name>
<sequence length="129" mass="13576">AAHQVLGVAEKITVQLMPLIAVQHVKSPLFMDSDSSEVQSCAIPHGAAQTIRSVITGLTRGSRDSTNATTNTPRGNAETRLQIGQTVTVCLQFQCFGCTPVKHDVNVISIVPSGIFISIKVCTGSADKG</sequence>
<reference evidence="1" key="1">
    <citation type="journal article" date="2019" name="Sci. Rep.">
        <title>Draft genome of Tanacetum cinerariifolium, the natural source of mosquito coil.</title>
        <authorList>
            <person name="Yamashiro T."/>
            <person name="Shiraishi A."/>
            <person name="Satake H."/>
            <person name="Nakayama K."/>
        </authorList>
    </citation>
    <scope>NUCLEOTIDE SEQUENCE</scope>
</reference>
<gene>
    <name evidence="1" type="ORF">Tci_885406</name>
</gene>
<dbReference type="EMBL" id="BKCJ011272521">
    <property type="protein sequence ID" value="GFD13437.1"/>
    <property type="molecule type" value="Genomic_DNA"/>
</dbReference>
<comment type="caution">
    <text evidence="1">The sequence shown here is derived from an EMBL/GenBank/DDBJ whole genome shotgun (WGS) entry which is preliminary data.</text>
</comment>
<protein>
    <submittedName>
        <fullName evidence="1">Uncharacterized protein</fullName>
    </submittedName>
</protein>
<organism evidence="1">
    <name type="scientific">Tanacetum cinerariifolium</name>
    <name type="common">Dalmatian daisy</name>
    <name type="synonym">Chrysanthemum cinerariifolium</name>
    <dbReference type="NCBI Taxonomy" id="118510"/>
    <lineage>
        <taxon>Eukaryota</taxon>
        <taxon>Viridiplantae</taxon>
        <taxon>Streptophyta</taxon>
        <taxon>Embryophyta</taxon>
        <taxon>Tracheophyta</taxon>
        <taxon>Spermatophyta</taxon>
        <taxon>Magnoliopsida</taxon>
        <taxon>eudicotyledons</taxon>
        <taxon>Gunneridae</taxon>
        <taxon>Pentapetalae</taxon>
        <taxon>asterids</taxon>
        <taxon>campanulids</taxon>
        <taxon>Asterales</taxon>
        <taxon>Asteraceae</taxon>
        <taxon>Asteroideae</taxon>
        <taxon>Anthemideae</taxon>
        <taxon>Anthemidinae</taxon>
        <taxon>Tanacetum</taxon>
    </lineage>
</organism>
<feature type="non-terminal residue" evidence="1">
    <location>
        <position position="1"/>
    </location>
</feature>
<dbReference type="AlphaFoldDB" id="A0A699TTQ1"/>
<evidence type="ECO:0000313" key="1">
    <source>
        <dbReference type="EMBL" id="GFD13437.1"/>
    </source>
</evidence>
<proteinExistence type="predicted"/>
<accession>A0A699TTQ1</accession>